<evidence type="ECO:0000313" key="2">
    <source>
        <dbReference type="Proteomes" id="UP001055072"/>
    </source>
</evidence>
<reference evidence="1" key="1">
    <citation type="journal article" date="2021" name="Environ. Microbiol.">
        <title>Gene family expansions and transcriptome signatures uncover fungal adaptations to wood decay.</title>
        <authorList>
            <person name="Hage H."/>
            <person name="Miyauchi S."/>
            <person name="Viragh M."/>
            <person name="Drula E."/>
            <person name="Min B."/>
            <person name="Chaduli D."/>
            <person name="Navarro D."/>
            <person name="Favel A."/>
            <person name="Norest M."/>
            <person name="Lesage-Meessen L."/>
            <person name="Balint B."/>
            <person name="Merenyi Z."/>
            <person name="de Eugenio L."/>
            <person name="Morin E."/>
            <person name="Martinez A.T."/>
            <person name="Baldrian P."/>
            <person name="Stursova M."/>
            <person name="Martinez M.J."/>
            <person name="Novotny C."/>
            <person name="Magnuson J.K."/>
            <person name="Spatafora J.W."/>
            <person name="Maurice S."/>
            <person name="Pangilinan J."/>
            <person name="Andreopoulos W."/>
            <person name="LaButti K."/>
            <person name="Hundley H."/>
            <person name="Na H."/>
            <person name="Kuo A."/>
            <person name="Barry K."/>
            <person name="Lipzen A."/>
            <person name="Henrissat B."/>
            <person name="Riley R."/>
            <person name="Ahrendt S."/>
            <person name="Nagy L.G."/>
            <person name="Grigoriev I.V."/>
            <person name="Martin F."/>
            <person name="Rosso M.N."/>
        </authorList>
    </citation>
    <scope>NUCLEOTIDE SEQUENCE</scope>
    <source>
        <strain evidence="1">CBS 384.51</strain>
    </source>
</reference>
<dbReference type="EMBL" id="MU274906">
    <property type="protein sequence ID" value="KAI0090929.1"/>
    <property type="molecule type" value="Genomic_DNA"/>
</dbReference>
<organism evidence="1 2">
    <name type="scientific">Irpex rosettiformis</name>
    <dbReference type="NCBI Taxonomy" id="378272"/>
    <lineage>
        <taxon>Eukaryota</taxon>
        <taxon>Fungi</taxon>
        <taxon>Dikarya</taxon>
        <taxon>Basidiomycota</taxon>
        <taxon>Agaricomycotina</taxon>
        <taxon>Agaricomycetes</taxon>
        <taxon>Polyporales</taxon>
        <taxon>Irpicaceae</taxon>
        <taxon>Irpex</taxon>
    </lineage>
</organism>
<proteinExistence type="predicted"/>
<sequence>MVQSLGLYGAIGNLVDKLDSIRRVVDGFAQLHPLASAAWAVASALYLVITNQIRTDQAVVNLAGKLSESLDFALDADMLRERLRSIENTVARLFNQITECCLFIREYTGKGFVARMFRLGDQRKIGAFIQSLAETKLAIDQGVNIHAAIVTIRVAAQVNQLYLRTLLQPDITDVYGRRSCLEGTRTSVLRDITGWLLTESSQNILWLYGTAGSGKSTIARSIQDYMLSLSRLGAYVCFERGKSTPNGVIRTLAYQLASYDSQIAESVIAALADSDINVTPIRNQFEVLHARPLSATTVTIPGPVVIVLDALDECGDAISRKELLRVLEGFTRLPSNFRFLITGRPEADLHKAFTTSTWSRHVRPFEVDCNSDETRKNVLDYLHDELRELSEPYEDSELQPIWERNIGMLAEAASGLFISASTAVRMIEASDNPFVTLKELVSGDTRLSQLDELYTTVLQSSGIQWEKPASVSRFRDIVSFMILRKAPLSDSIIDGILGLPLECSSRFMLEKLRPLVGYERGEPIYFRHTTISDYFLTSCRKNYPWSIDIDPQHYFFAGRCFSTMEESLRFNIAGLDSSYARNDSIPGLEQTILSNISPSLQYSSLYWAKHLGDCESARGASLLDALSDFLKKRLLYWLEVLSLLKFKGTDKILCDAGRWLSSSSDLDTTRFLKDARKLLNTFHEPISESIPHIYLSMLPLMRFESITAEHYSRHLSHHGLTVTRHGARKASRQLKTLEANGVRFVHTTAFSSVDGTQLVSGSDDGSIRVWDIESGELTYMPATKHDSPVSSLVLTSDGKRVISGGRDSSVKLWNLDDHSEETLGQHEAPVLSIAISRDDAMIATGSEDGAVKIWHLGQKTDESLACPNHILSVLSVAFRPGVDSNWLASSSLDGSLRMWNVADGQSKDFTLAEDESWVQTVAFNLDGSCLICGSDNGQIRIRGVDDGAVLRILSGHSGAIHSLHVSSITGQLLSGSQDRTLRVWDITTGAMVCEPIVGDGHVSSAVWSCDGQHIASASGGLITLYDTAIAVSESPYNTSANPIAIDSPLSAAIIASDNSWIAAGSTNGVVRIWRRASDGTWGSPKCRSGHRDHIWSAAKSPDERRFATGSADSVRIWSLERGSLVVEPLVIKVEFAVRSVAFSPLPGSRDLAVATLIGVAMIWDSETGKLVRSFGKFPFHCTSVAYSPDASMLAAGYWDGVVRCWDVNTGDIIQSLDPHSSSPDPILSLAFSCDGKIATGTQRESVRIWDSKSGTLLIDLPHVHTNQVFSVAFSPDGKYLVSGCWDNAIKLWDADTGESLMTSPRGHTKRVYSLVFSSDGSSIVSSSGDATIKIWDRAKFSSPAPVLREDGWLVDEQGRLFMWIPPSLRASLLWDAAQLDVVGLPFATRLEFPDRFGGDGWRRTWTL</sequence>
<evidence type="ECO:0000313" key="1">
    <source>
        <dbReference type="EMBL" id="KAI0090929.1"/>
    </source>
</evidence>
<comment type="caution">
    <text evidence="1">The sequence shown here is derived from an EMBL/GenBank/DDBJ whole genome shotgun (WGS) entry which is preliminary data.</text>
</comment>
<protein>
    <submittedName>
        <fullName evidence="1">WD40-repeat-containing domain protein</fullName>
    </submittedName>
</protein>
<gene>
    <name evidence="1" type="ORF">BDY19DRAFT_886566</name>
</gene>
<keyword evidence="2" id="KW-1185">Reference proteome</keyword>
<dbReference type="Proteomes" id="UP001055072">
    <property type="component" value="Unassembled WGS sequence"/>
</dbReference>
<name>A0ACB8U9Q8_9APHY</name>
<accession>A0ACB8U9Q8</accession>